<accession>A0ABS7UZT0</accession>
<feature type="transmembrane region" description="Helical" evidence="1">
    <location>
        <begin position="261"/>
        <end position="280"/>
    </location>
</feature>
<dbReference type="EMBL" id="JAIQUM010000131">
    <property type="protein sequence ID" value="MBZ5753641.1"/>
    <property type="molecule type" value="Genomic_DNA"/>
</dbReference>
<feature type="transmembrane region" description="Helical" evidence="1">
    <location>
        <begin position="101"/>
        <end position="118"/>
    </location>
</feature>
<feature type="transmembrane region" description="Helical" evidence="1">
    <location>
        <begin position="72"/>
        <end position="89"/>
    </location>
</feature>
<keyword evidence="1" id="KW-0472">Membrane</keyword>
<evidence type="ECO:0000313" key="2">
    <source>
        <dbReference type="EMBL" id="MBZ5753641.1"/>
    </source>
</evidence>
<feature type="transmembrane region" description="Helical" evidence="1">
    <location>
        <begin position="12"/>
        <end position="34"/>
    </location>
</feature>
<organism evidence="2 3">
    <name type="scientific">Metabacillus rhizolycopersici</name>
    <dbReference type="NCBI Taxonomy" id="2875709"/>
    <lineage>
        <taxon>Bacteria</taxon>
        <taxon>Bacillati</taxon>
        <taxon>Bacillota</taxon>
        <taxon>Bacilli</taxon>
        <taxon>Bacillales</taxon>
        <taxon>Bacillaceae</taxon>
        <taxon>Metabacillus</taxon>
    </lineage>
</organism>
<comment type="caution">
    <text evidence="2">The sequence shown here is derived from an EMBL/GenBank/DDBJ whole genome shotgun (WGS) entry which is preliminary data.</text>
</comment>
<evidence type="ECO:0000313" key="3">
    <source>
        <dbReference type="Proteomes" id="UP001165287"/>
    </source>
</evidence>
<sequence length="286" mass="32104">MQNIHTKTNYLKLLFLLLTPVPAIVLGAFVMHFHGVPITIWIQNIVCVLTGWLVCLGFLVKKGVRDHFVRRWLYLAFIILLIPFANSGIDGVHRWINIGPVKLHISSILLPFLLISIWKLARNNHWWLASITAVGISITLSFQPDAAQTTAFTLAILVVLGSMAKGHFLRLSFLMLMLPIMIIPWIFLDSLAPVPHVEDILTLANNLGSSWFISGLISLVILPSPFLFFSPLKYRSLSIGLAVYFIATLLTPLFGHFPVPLMGYGISPILGYFIALIWFIKSHNLQ</sequence>
<protein>
    <recommendedName>
        <fullName evidence="4">Cell division protein</fullName>
    </recommendedName>
</protein>
<keyword evidence="3" id="KW-1185">Reference proteome</keyword>
<feature type="transmembrane region" description="Helical" evidence="1">
    <location>
        <begin position="236"/>
        <end position="255"/>
    </location>
</feature>
<keyword evidence="1" id="KW-1133">Transmembrane helix</keyword>
<keyword evidence="1" id="KW-0812">Transmembrane</keyword>
<feature type="transmembrane region" description="Helical" evidence="1">
    <location>
        <begin position="148"/>
        <end position="164"/>
    </location>
</feature>
<proteinExistence type="predicted"/>
<feature type="transmembrane region" description="Helical" evidence="1">
    <location>
        <begin position="125"/>
        <end position="142"/>
    </location>
</feature>
<feature type="transmembrane region" description="Helical" evidence="1">
    <location>
        <begin position="208"/>
        <end position="229"/>
    </location>
</feature>
<feature type="transmembrane region" description="Helical" evidence="1">
    <location>
        <begin position="40"/>
        <end position="60"/>
    </location>
</feature>
<reference evidence="2" key="1">
    <citation type="submission" date="2024-05" db="EMBL/GenBank/DDBJ databases">
        <title>Metabacillus sp. nov., isolated from the rhizosphere soil of tomato plants.</title>
        <authorList>
            <person name="Ma R."/>
        </authorList>
    </citation>
    <scope>NUCLEOTIDE SEQUENCE</scope>
    <source>
        <strain evidence="2">DBTR6</strain>
    </source>
</reference>
<evidence type="ECO:0000256" key="1">
    <source>
        <dbReference type="SAM" id="Phobius"/>
    </source>
</evidence>
<name>A0ABS7UZT0_9BACI</name>
<feature type="transmembrane region" description="Helical" evidence="1">
    <location>
        <begin position="171"/>
        <end position="188"/>
    </location>
</feature>
<evidence type="ECO:0008006" key="4">
    <source>
        <dbReference type="Google" id="ProtNLM"/>
    </source>
</evidence>
<dbReference type="Proteomes" id="UP001165287">
    <property type="component" value="Unassembled WGS sequence"/>
</dbReference>
<dbReference type="RefSeq" id="WP_224142050.1">
    <property type="nucleotide sequence ID" value="NZ_JAIQUM010000131.1"/>
</dbReference>
<gene>
    <name evidence="2" type="ORF">K9V48_26325</name>
</gene>